<evidence type="ECO:0000256" key="16">
    <source>
        <dbReference type="ARBA" id="ARBA00023242"/>
    </source>
</evidence>
<dbReference type="EnsemblMetazoa" id="SMAR005901-RA">
    <property type="protein sequence ID" value="SMAR005901-PA"/>
    <property type="gene ID" value="SMAR005901"/>
</dbReference>
<evidence type="ECO:0000313" key="20">
    <source>
        <dbReference type="Proteomes" id="UP000014500"/>
    </source>
</evidence>
<evidence type="ECO:0000256" key="12">
    <source>
        <dbReference type="ARBA" id="ARBA00022842"/>
    </source>
</evidence>
<feature type="domain" description="VRR-NUC" evidence="18">
    <location>
        <begin position="330"/>
        <end position="429"/>
    </location>
</feature>
<dbReference type="PhylomeDB" id="T1IXG8"/>
<dbReference type="Gene3D" id="3.40.1350.10">
    <property type="match status" value="1"/>
</dbReference>
<dbReference type="InterPro" id="IPR049126">
    <property type="entry name" value="FAN1-like_TPR"/>
</dbReference>
<evidence type="ECO:0000256" key="4">
    <source>
        <dbReference type="ARBA" id="ARBA00022722"/>
    </source>
</evidence>
<comment type="subcellular location">
    <subcellularLocation>
        <location evidence="2 17">Nucleus</location>
    </subcellularLocation>
</comment>
<keyword evidence="13" id="KW-0175">Coiled coil</keyword>
<evidence type="ECO:0000256" key="6">
    <source>
        <dbReference type="ARBA" id="ARBA00022759"/>
    </source>
</evidence>
<dbReference type="GO" id="GO:0070336">
    <property type="term" value="F:flap-structured DNA binding"/>
    <property type="evidence" value="ECO:0007669"/>
    <property type="project" value="TreeGrafter"/>
</dbReference>
<dbReference type="InterPro" id="IPR033315">
    <property type="entry name" value="Fan1-like"/>
</dbReference>
<evidence type="ECO:0000256" key="14">
    <source>
        <dbReference type="ARBA" id="ARBA00023204"/>
    </source>
</evidence>
<protein>
    <recommendedName>
        <fullName evidence="17">Fanconi-associated nuclease</fullName>
        <ecNumber evidence="17">3.1.4.1</ecNumber>
    </recommendedName>
</protein>
<keyword evidence="9 17" id="KW-0378">Hydrolase</keyword>
<name>T1IXG8_STRMM</name>
<dbReference type="InterPro" id="IPR049125">
    <property type="entry name" value="FAN1-like_WH"/>
</dbReference>
<reference evidence="19" key="2">
    <citation type="submission" date="2015-02" db="UniProtKB">
        <authorList>
            <consortium name="EnsemblMetazoa"/>
        </authorList>
    </citation>
    <scope>IDENTIFICATION</scope>
</reference>
<keyword evidence="12 17" id="KW-0460">Magnesium</keyword>
<evidence type="ECO:0000259" key="18">
    <source>
        <dbReference type="SMART" id="SM00990"/>
    </source>
</evidence>
<keyword evidence="10" id="KW-0862">Zinc</keyword>
<keyword evidence="5 17" id="KW-0479">Metal-binding</keyword>
<dbReference type="Pfam" id="PF08774">
    <property type="entry name" value="VRR_NUC"/>
    <property type="match status" value="1"/>
</dbReference>
<evidence type="ECO:0000256" key="3">
    <source>
        <dbReference type="ARBA" id="ARBA00005533"/>
    </source>
</evidence>
<dbReference type="GO" id="GO:0004528">
    <property type="term" value="F:phosphodiesterase I activity"/>
    <property type="evidence" value="ECO:0007669"/>
    <property type="project" value="UniProtKB-EC"/>
</dbReference>
<evidence type="ECO:0000256" key="11">
    <source>
        <dbReference type="ARBA" id="ARBA00022839"/>
    </source>
</evidence>
<reference evidence="20" key="1">
    <citation type="submission" date="2011-05" db="EMBL/GenBank/DDBJ databases">
        <authorList>
            <person name="Richards S.R."/>
            <person name="Qu J."/>
            <person name="Jiang H."/>
            <person name="Jhangiani S.N."/>
            <person name="Agravi P."/>
            <person name="Goodspeed R."/>
            <person name="Gross S."/>
            <person name="Mandapat C."/>
            <person name="Jackson L."/>
            <person name="Mathew T."/>
            <person name="Pu L."/>
            <person name="Thornton R."/>
            <person name="Saada N."/>
            <person name="Wilczek-Boney K.B."/>
            <person name="Lee S."/>
            <person name="Kovar C."/>
            <person name="Wu Y."/>
            <person name="Scherer S.E."/>
            <person name="Worley K.C."/>
            <person name="Muzny D.M."/>
            <person name="Gibbs R."/>
        </authorList>
    </citation>
    <scope>NUCLEOTIDE SEQUENCE</scope>
    <source>
        <strain evidence="20">Brora</strain>
    </source>
</reference>
<comment type="cofactor">
    <cofactor evidence="17">
        <name>Mg(2+)</name>
        <dbReference type="ChEBI" id="CHEBI:18420"/>
    </cofactor>
    <cofactor evidence="17">
        <name>Mn(2+)</name>
        <dbReference type="ChEBI" id="CHEBI:29035"/>
    </cofactor>
</comment>
<comment type="similarity">
    <text evidence="3 17">Belongs to the FAN1 family.</text>
</comment>
<evidence type="ECO:0000256" key="5">
    <source>
        <dbReference type="ARBA" id="ARBA00022723"/>
    </source>
</evidence>
<comment type="function">
    <text evidence="17">Nuclease required for the repair of DNA interstrand cross-links (ICL). Acts as a 5'-3' exonuclease that anchors at a cut end of DNA and cleaves DNA successively at every third nucleotide, allowing to excise an ICL from one strand through flanking incisions.</text>
</comment>
<dbReference type="STRING" id="126957.T1IXG8"/>
<dbReference type="GO" id="GO:0008409">
    <property type="term" value="F:5'-3' exonuclease activity"/>
    <property type="evidence" value="ECO:0007669"/>
    <property type="project" value="TreeGrafter"/>
</dbReference>
<evidence type="ECO:0000256" key="13">
    <source>
        <dbReference type="ARBA" id="ARBA00023054"/>
    </source>
</evidence>
<evidence type="ECO:0000256" key="17">
    <source>
        <dbReference type="RuleBase" id="RU365033"/>
    </source>
</evidence>
<keyword evidence="11" id="KW-0269">Exonuclease</keyword>
<dbReference type="InterPro" id="IPR011856">
    <property type="entry name" value="tRNA_endonuc-like_dom_sf"/>
</dbReference>
<dbReference type="CDD" id="cd22326">
    <property type="entry name" value="FAN1-like"/>
    <property type="match status" value="1"/>
</dbReference>
<evidence type="ECO:0000256" key="1">
    <source>
        <dbReference type="ARBA" id="ARBA00000983"/>
    </source>
</evidence>
<dbReference type="EMBL" id="JH431647">
    <property type="status" value="NOT_ANNOTATED_CDS"/>
    <property type="molecule type" value="Genomic_DNA"/>
</dbReference>
<dbReference type="FunFam" id="3.40.1350.10:FF:000004">
    <property type="entry name" value="Fanconi-associated nuclease"/>
    <property type="match status" value="1"/>
</dbReference>
<dbReference type="PANTHER" id="PTHR15749:SF4">
    <property type="entry name" value="FANCONI-ASSOCIATED NUCLEASE 1"/>
    <property type="match status" value="1"/>
</dbReference>
<proteinExistence type="inferred from homology"/>
<dbReference type="Pfam" id="PF21315">
    <property type="entry name" value="FAN1_HTH"/>
    <property type="match status" value="1"/>
</dbReference>
<organism evidence="19 20">
    <name type="scientific">Strigamia maritima</name>
    <name type="common">European centipede</name>
    <name type="synonym">Geophilus maritimus</name>
    <dbReference type="NCBI Taxonomy" id="126957"/>
    <lineage>
        <taxon>Eukaryota</taxon>
        <taxon>Metazoa</taxon>
        <taxon>Ecdysozoa</taxon>
        <taxon>Arthropoda</taxon>
        <taxon>Myriapoda</taxon>
        <taxon>Chilopoda</taxon>
        <taxon>Pleurostigmophora</taxon>
        <taxon>Geophilomorpha</taxon>
        <taxon>Linotaeniidae</taxon>
        <taxon>Strigamia</taxon>
    </lineage>
</organism>
<dbReference type="eggNOG" id="KOG2143">
    <property type="taxonomic scope" value="Eukaryota"/>
</dbReference>
<dbReference type="GO" id="GO:0008270">
    <property type="term" value="F:zinc ion binding"/>
    <property type="evidence" value="ECO:0007669"/>
    <property type="project" value="UniProtKB-KW"/>
</dbReference>
<dbReference type="Pfam" id="PF21170">
    <property type="entry name" value="FAN1_TPR"/>
    <property type="match status" value="1"/>
</dbReference>
<keyword evidence="8" id="KW-0863">Zinc-finger</keyword>
<keyword evidence="6" id="KW-0255">Endonuclease</keyword>
<evidence type="ECO:0000256" key="7">
    <source>
        <dbReference type="ARBA" id="ARBA00022763"/>
    </source>
</evidence>
<dbReference type="OMA" id="YIRCLTH"/>
<evidence type="ECO:0000256" key="15">
    <source>
        <dbReference type="ARBA" id="ARBA00023211"/>
    </source>
</evidence>
<keyword evidence="16 17" id="KW-0539">Nucleus</keyword>
<evidence type="ECO:0000313" key="19">
    <source>
        <dbReference type="EnsemblMetazoa" id="SMAR005901-PA"/>
    </source>
</evidence>
<keyword evidence="4 17" id="KW-0540">Nuclease</keyword>
<evidence type="ECO:0000256" key="9">
    <source>
        <dbReference type="ARBA" id="ARBA00022801"/>
    </source>
</evidence>
<keyword evidence="7 17" id="KW-0227">DNA damage</keyword>
<evidence type="ECO:0000256" key="2">
    <source>
        <dbReference type="ARBA" id="ARBA00004123"/>
    </source>
</evidence>
<dbReference type="GO" id="GO:0005634">
    <property type="term" value="C:nucleus"/>
    <property type="evidence" value="ECO:0007669"/>
    <property type="project" value="UniProtKB-SubCell"/>
</dbReference>
<dbReference type="SMART" id="SM00990">
    <property type="entry name" value="VRR_NUC"/>
    <property type="match status" value="1"/>
</dbReference>
<accession>T1IXG8</accession>
<evidence type="ECO:0000256" key="10">
    <source>
        <dbReference type="ARBA" id="ARBA00022833"/>
    </source>
</evidence>
<keyword evidence="14 17" id="KW-0234">DNA repair</keyword>
<comment type="catalytic activity">
    <reaction evidence="1 17">
        <text>Hydrolytically removes 5'-nucleotides successively from the 3'-hydroxy termini of 3'-hydroxy-terminated oligonucleotides.</text>
        <dbReference type="EC" id="3.1.4.1"/>
    </reaction>
</comment>
<dbReference type="Proteomes" id="UP000014500">
    <property type="component" value="Unassembled WGS sequence"/>
</dbReference>
<dbReference type="HOGENOM" id="CLU_617258_0_0_1"/>
<dbReference type="AlphaFoldDB" id="T1IXG8"/>
<dbReference type="GO" id="GO:0017108">
    <property type="term" value="F:5'-flap endonuclease activity"/>
    <property type="evidence" value="ECO:0007669"/>
    <property type="project" value="TreeGrafter"/>
</dbReference>
<sequence>MVLNAVVKHPDDSKLFDEDDKNIIQQFFKLSVDPQKLYVRMFQRKIKWHQVTKLDYPEIEDDLSVIVDELIGNEFFDNGFEKMYEIELDLMSSIDKGNWDRGLEIYSSCKELESSQSTENDDLHAHVSTLPRFLRRYSAGSTLVRCLSHGVDILERLRKYEAAVDQLEKLINQTDYHLDYRGRWTERLALNLEQHLKQPKKIVIEGRIVPTSSTSGCKTTFMTPVEDSCDVIMSSVEDFAIYHYKTAGFDEGVHGESSTFTSLFCLLFWDIIFMSGIPDVFRSPHQIAPLDLNSKYFYYQRKEDIDDKLEWIRTASSVEINDQLATSWTMHCGMTSLVNWGLFRSFQHLESLSECITGGILSKICERLAKDYRFTRSGFPDLVVWSTSQKIFKVVEVKGPNDRLSTKQTLWLDFLLNIGVSAEVCHVTGSGTKKLKKGNNNKSF</sequence>
<keyword evidence="20" id="KW-1185">Reference proteome</keyword>
<dbReference type="InterPro" id="IPR014883">
    <property type="entry name" value="VRR_NUC"/>
</dbReference>
<dbReference type="GO" id="GO:0036297">
    <property type="term" value="P:interstrand cross-link repair"/>
    <property type="evidence" value="ECO:0007669"/>
    <property type="project" value="InterPro"/>
</dbReference>
<keyword evidence="15 17" id="KW-0464">Manganese</keyword>
<dbReference type="InterPro" id="IPR049132">
    <property type="entry name" value="FAN1-like_euk"/>
</dbReference>
<dbReference type="PANTHER" id="PTHR15749">
    <property type="entry name" value="FANCONI-ASSOCIATED NUCLEASE 1"/>
    <property type="match status" value="1"/>
</dbReference>
<evidence type="ECO:0000256" key="8">
    <source>
        <dbReference type="ARBA" id="ARBA00022771"/>
    </source>
</evidence>
<dbReference type="EC" id="3.1.4.1" evidence="17"/>